<protein>
    <submittedName>
        <fullName evidence="1">Uncharacterized protein</fullName>
    </submittedName>
</protein>
<dbReference type="Proteomes" id="UP000798662">
    <property type="component" value="Chromosome 3"/>
</dbReference>
<proteinExistence type="predicted"/>
<name>A0ACC3CDE0_PYRYE</name>
<evidence type="ECO:0000313" key="1">
    <source>
        <dbReference type="EMBL" id="KAK1868294.1"/>
    </source>
</evidence>
<sequence>MFPASPPFMSAEEWLRETQVDASHAFVGVKLFRGFDELLLKSDEELLRYVWQPDIPNFPAVDGVMFLRCAMSKSTQGPQGSEVVAVLLQFKHKARINIERDVVQSASSAAKGFKAAAGRSTWARRVVFVVFSRWQLPSEPELDLTTGTSIPVIVVGESEMHATFGPGLHALRQDGAGAGDWPIVKPPVPSTVVKCASVIFEMLLRGKVSSLAQQYGRGLGQPVRLRASDEQLQSVADAALFNVLVPSSETPRKLIVVGGPHGVGKTRLGYEALAMAVDQSGPLFNQLQDVTGSPLLVVPVYINFSNGFTVQRLIDLTIGVSTSNRLGALVAAAVLSMSLEDVNRLADGLQGLAVDDVLDAILLGVVAESCARRIAGVSAEEDEGLQREPIVLFAVHMDEYQLFSMELAGESGWNKQSAATEVRRMLSLINNYVIKAGDRADLPARVALLPVATGTPYDGVHILWTKMLTPQLLLPADLSLPDAEGLFTDHLTRSPPFIGHARLVRGAVDCLAAKVTMLDVDLRPRCVVQLADQLVSLTPRDASAHDALRAVHWHDLATAVTSSIIQPITPDAGKLLSRLSLFRIPIKFFFLEGDALSYFERVVRPWSADDFEDLVAHYLCERMNFFATYFEQPVPLAFVLPGALGRRAVKSVCVSLHGRRSVYREQFQWLHAKTDQPAKMMTVSAVNEDLTMRPPPEVVRVQAAPAEDEKHEQESFVLQEGVDDGPDTEPGDSEENQQSVPLAEDVFEADLRRPAAPEDAAGAINLKVQKLQFEACDLSTGVLKACRNNALLDVRLSLPLAAQRRSCVMTDELNYALAVDARTATARVQRDLVSPAVESSPGPHLHIYLQIKQTNAGVAVTQGGISTWYQEARAATIK</sequence>
<keyword evidence="2" id="KW-1185">Reference proteome</keyword>
<accession>A0ACC3CDE0</accession>
<comment type="caution">
    <text evidence="1">The sequence shown here is derived from an EMBL/GenBank/DDBJ whole genome shotgun (WGS) entry which is preliminary data.</text>
</comment>
<organism evidence="1 2">
    <name type="scientific">Pyropia yezoensis</name>
    <name type="common">Susabi-nori</name>
    <name type="synonym">Porphyra yezoensis</name>
    <dbReference type="NCBI Taxonomy" id="2788"/>
    <lineage>
        <taxon>Eukaryota</taxon>
        <taxon>Rhodophyta</taxon>
        <taxon>Bangiophyceae</taxon>
        <taxon>Bangiales</taxon>
        <taxon>Bangiaceae</taxon>
        <taxon>Pyropia</taxon>
    </lineage>
</organism>
<gene>
    <name evidence="1" type="ORF">I4F81_010783</name>
</gene>
<evidence type="ECO:0000313" key="2">
    <source>
        <dbReference type="Proteomes" id="UP000798662"/>
    </source>
</evidence>
<dbReference type="EMBL" id="CM020620">
    <property type="protein sequence ID" value="KAK1868294.1"/>
    <property type="molecule type" value="Genomic_DNA"/>
</dbReference>
<reference evidence="1" key="1">
    <citation type="submission" date="2019-11" db="EMBL/GenBank/DDBJ databases">
        <title>Nori genome reveals adaptations in red seaweeds to the harsh intertidal environment.</title>
        <authorList>
            <person name="Wang D."/>
            <person name="Mao Y."/>
        </authorList>
    </citation>
    <scope>NUCLEOTIDE SEQUENCE</scope>
    <source>
        <tissue evidence="1">Gametophyte</tissue>
    </source>
</reference>